<evidence type="ECO:0000256" key="1">
    <source>
        <dbReference type="SAM" id="MobiDB-lite"/>
    </source>
</evidence>
<dbReference type="Pfam" id="PF18433">
    <property type="entry name" value="DUF5610"/>
    <property type="match status" value="1"/>
</dbReference>
<evidence type="ECO:0000259" key="2">
    <source>
        <dbReference type="Pfam" id="PF18433"/>
    </source>
</evidence>
<dbReference type="EMBL" id="BNCK01000011">
    <property type="protein sequence ID" value="GHG05664.1"/>
    <property type="molecule type" value="Genomic_DNA"/>
</dbReference>
<reference evidence="3" key="2">
    <citation type="submission" date="2020-09" db="EMBL/GenBank/DDBJ databases">
        <authorList>
            <person name="Sun Q."/>
            <person name="Kim S."/>
        </authorList>
    </citation>
    <scope>NUCLEOTIDE SEQUENCE</scope>
    <source>
        <strain evidence="3">KCTC 42731</strain>
    </source>
</reference>
<gene>
    <name evidence="3" type="ORF">GCM10017161_39150</name>
</gene>
<proteinExistence type="predicted"/>
<feature type="region of interest" description="Disordered" evidence="1">
    <location>
        <begin position="395"/>
        <end position="415"/>
    </location>
</feature>
<dbReference type="Proteomes" id="UP000623842">
    <property type="component" value="Unassembled WGS sequence"/>
</dbReference>
<feature type="domain" description="DUF5610" evidence="2">
    <location>
        <begin position="66"/>
        <end position="164"/>
    </location>
</feature>
<protein>
    <recommendedName>
        <fullName evidence="2">DUF5610 domain-containing protein</fullName>
    </recommendedName>
</protein>
<feature type="compositionally biased region" description="Polar residues" evidence="1">
    <location>
        <begin position="398"/>
        <end position="415"/>
    </location>
</feature>
<comment type="caution">
    <text evidence="3">The sequence shown here is derived from an EMBL/GenBank/DDBJ whole genome shotgun (WGS) entry which is preliminary data.</text>
</comment>
<organism evidence="3 4">
    <name type="scientific">Thalassotalea marina</name>
    <dbReference type="NCBI Taxonomy" id="1673741"/>
    <lineage>
        <taxon>Bacteria</taxon>
        <taxon>Pseudomonadati</taxon>
        <taxon>Pseudomonadota</taxon>
        <taxon>Gammaproteobacteria</taxon>
        <taxon>Alteromonadales</taxon>
        <taxon>Colwelliaceae</taxon>
        <taxon>Thalassotalea</taxon>
    </lineage>
</organism>
<dbReference type="Gene3D" id="1.10.132.90">
    <property type="match status" value="1"/>
</dbReference>
<evidence type="ECO:0000313" key="4">
    <source>
        <dbReference type="Proteomes" id="UP000623842"/>
    </source>
</evidence>
<dbReference type="RefSeq" id="WP_189774213.1">
    <property type="nucleotide sequence ID" value="NZ_BNCK01000011.1"/>
</dbReference>
<reference evidence="3" key="1">
    <citation type="journal article" date="2014" name="Int. J. Syst. Evol. Microbiol.">
        <title>Complete genome sequence of Corynebacterium casei LMG S-19264T (=DSM 44701T), isolated from a smear-ripened cheese.</title>
        <authorList>
            <consortium name="US DOE Joint Genome Institute (JGI-PGF)"/>
            <person name="Walter F."/>
            <person name="Albersmeier A."/>
            <person name="Kalinowski J."/>
            <person name="Ruckert C."/>
        </authorList>
    </citation>
    <scope>NUCLEOTIDE SEQUENCE</scope>
    <source>
        <strain evidence="3">KCTC 42731</strain>
    </source>
</reference>
<evidence type="ECO:0000313" key="3">
    <source>
        <dbReference type="EMBL" id="GHG05664.1"/>
    </source>
</evidence>
<dbReference type="AlphaFoldDB" id="A0A919BRM5"/>
<keyword evidence="4" id="KW-1185">Reference proteome</keyword>
<dbReference type="InterPro" id="IPR041651">
    <property type="entry name" value="DUF5610"/>
</dbReference>
<sequence length="415" mass="46068">MDKISNSHFFNYLKQPINVHNKRSGVAQGPSHSVRPNNPNVSFNGNGVIAAKIVFQSISRQFYSEQSVNKPAEQRTESTNDSMFDVDAVVKTIFDFVSNGIAKAKESGASDEKLQEMFEQAQEGVSRGLDEALAELEDLSMLTDDIENGVAQTRSQFGENLDQLKQSYFPEESATSEITQRYISAGQTYGESSALELITKEGDKVSISFNQQQGAGFSYAQQSNENSFSQNLSVGAYSSKSFSYTVEGDLSDDEKAAIGELMSQIAEVQESFFSNNIEEAYQRVSALNVDFNQISAVSLELTQTQTIATQSYKSIENLDSGKSNLASIKDDIDKMTSFMDQLKMLREDAQEKFKINNGQLVSLMNAMFKEVFEPNNTSAEVFNRFAQQLLQEDKNSNKADIQVSQPDNINEKTAQ</sequence>
<accession>A0A919BRM5</accession>
<name>A0A919BRM5_9GAMM</name>